<reference evidence="2 3" key="1">
    <citation type="journal article" date="2023" name="Nucleic Acids Res.">
        <title>The hologenome of Daphnia magna reveals possible DNA methylation and microbiome-mediated evolution of the host genome.</title>
        <authorList>
            <person name="Chaturvedi A."/>
            <person name="Li X."/>
            <person name="Dhandapani V."/>
            <person name="Marshall H."/>
            <person name="Kissane S."/>
            <person name="Cuenca-Cambronero M."/>
            <person name="Asole G."/>
            <person name="Calvet F."/>
            <person name="Ruiz-Romero M."/>
            <person name="Marangio P."/>
            <person name="Guigo R."/>
            <person name="Rago D."/>
            <person name="Mirbahai L."/>
            <person name="Eastwood N."/>
            <person name="Colbourne J.K."/>
            <person name="Zhou J."/>
            <person name="Mallon E."/>
            <person name="Orsini L."/>
        </authorList>
    </citation>
    <scope>NUCLEOTIDE SEQUENCE [LARGE SCALE GENOMIC DNA]</scope>
    <source>
        <strain evidence="2">LRV0_1</strain>
    </source>
</reference>
<dbReference type="Gene3D" id="3.30.420.10">
    <property type="entry name" value="Ribonuclease H-like superfamily/Ribonuclease H"/>
    <property type="match status" value="1"/>
</dbReference>
<dbReference type="Proteomes" id="UP001234178">
    <property type="component" value="Unassembled WGS sequence"/>
</dbReference>
<evidence type="ECO:0000256" key="1">
    <source>
        <dbReference type="SAM" id="MobiDB-lite"/>
    </source>
</evidence>
<dbReference type="InterPro" id="IPR036397">
    <property type="entry name" value="RNaseH_sf"/>
</dbReference>
<name>A0ABR0AGV7_9CRUS</name>
<keyword evidence="3" id="KW-1185">Reference proteome</keyword>
<protein>
    <submittedName>
        <fullName evidence="2">Uncharacterized protein</fullName>
    </submittedName>
</protein>
<dbReference type="EMBL" id="JAOYFB010000037">
    <property type="protein sequence ID" value="KAK4024362.1"/>
    <property type="molecule type" value="Genomic_DNA"/>
</dbReference>
<evidence type="ECO:0000313" key="2">
    <source>
        <dbReference type="EMBL" id="KAK4024362.1"/>
    </source>
</evidence>
<gene>
    <name evidence="2" type="ORF">OUZ56_009784</name>
</gene>
<organism evidence="2 3">
    <name type="scientific">Daphnia magna</name>
    <dbReference type="NCBI Taxonomy" id="35525"/>
    <lineage>
        <taxon>Eukaryota</taxon>
        <taxon>Metazoa</taxon>
        <taxon>Ecdysozoa</taxon>
        <taxon>Arthropoda</taxon>
        <taxon>Crustacea</taxon>
        <taxon>Branchiopoda</taxon>
        <taxon>Diplostraca</taxon>
        <taxon>Cladocera</taxon>
        <taxon>Anomopoda</taxon>
        <taxon>Daphniidae</taxon>
        <taxon>Daphnia</taxon>
    </lineage>
</organism>
<comment type="caution">
    <text evidence="2">The sequence shown here is derived from an EMBL/GenBank/DDBJ whole genome shotgun (WGS) entry which is preliminary data.</text>
</comment>
<sequence>MKVYYQILIRLGFSGRKQLLGSIFQEDNDPQHGSKFSRGYLNEKNKTGWCVSFNQSLDLNPTELIWDHLDTKLRKMCNTSNNVLWQNSQRACTHARYWITSVQKRRFNPREIGLTLLYGKRDHFEILDHPRHVLHSLSLPAAMPSGMGEGQMVKKGPKLQSSFPTA</sequence>
<evidence type="ECO:0000313" key="3">
    <source>
        <dbReference type="Proteomes" id="UP001234178"/>
    </source>
</evidence>
<proteinExistence type="predicted"/>
<accession>A0ABR0AGV7</accession>
<feature type="region of interest" description="Disordered" evidence="1">
    <location>
        <begin position="147"/>
        <end position="166"/>
    </location>
</feature>